<organism evidence="3 4">
    <name type="scientific">Heracleum sosnowskyi</name>
    <dbReference type="NCBI Taxonomy" id="360622"/>
    <lineage>
        <taxon>Eukaryota</taxon>
        <taxon>Viridiplantae</taxon>
        <taxon>Streptophyta</taxon>
        <taxon>Embryophyta</taxon>
        <taxon>Tracheophyta</taxon>
        <taxon>Spermatophyta</taxon>
        <taxon>Magnoliopsida</taxon>
        <taxon>eudicotyledons</taxon>
        <taxon>Gunneridae</taxon>
        <taxon>Pentapetalae</taxon>
        <taxon>asterids</taxon>
        <taxon>campanulids</taxon>
        <taxon>Apiales</taxon>
        <taxon>Apiaceae</taxon>
        <taxon>Apioideae</taxon>
        <taxon>apioid superclade</taxon>
        <taxon>Tordylieae</taxon>
        <taxon>Tordyliinae</taxon>
        <taxon>Heracleum</taxon>
    </lineage>
</organism>
<dbReference type="PANTHER" id="PTHR33463">
    <property type="entry name" value="NB-ARC DOMAIN-CONTAINING PROTEIN-RELATED"/>
    <property type="match status" value="1"/>
</dbReference>
<evidence type="ECO:0000313" key="3">
    <source>
        <dbReference type="EMBL" id="KAK1382875.1"/>
    </source>
</evidence>
<evidence type="ECO:0000313" key="4">
    <source>
        <dbReference type="Proteomes" id="UP001237642"/>
    </source>
</evidence>
<reference evidence="3" key="1">
    <citation type="submission" date="2023-02" db="EMBL/GenBank/DDBJ databases">
        <title>Genome of toxic invasive species Heracleum sosnowskyi carries increased number of genes despite the absence of recent whole-genome duplications.</title>
        <authorList>
            <person name="Schelkunov M."/>
            <person name="Shtratnikova V."/>
            <person name="Makarenko M."/>
            <person name="Klepikova A."/>
            <person name="Omelchenko D."/>
            <person name="Novikova G."/>
            <person name="Obukhova E."/>
            <person name="Bogdanov V."/>
            <person name="Penin A."/>
            <person name="Logacheva M."/>
        </authorList>
    </citation>
    <scope>NUCLEOTIDE SEQUENCE</scope>
    <source>
        <strain evidence="3">Hsosn_3</strain>
        <tissue evidence="3">Leaf</tissue>
    </source>
</reference>
<dbReference type="AlphaFoldDB" id="A0AAD8MN99"/>
<proteinExistence type="predicted"/>
<dbReference type="PANTHER" id="PTHR33463:SF204">
    <property type="entry name" value="NB-ARC DOMAIN-CONTAINING PROTEIN"/>
    <property type="match status" value="1"/>
</dbReference>
<sequence>MVAFPSLEDLIIQVLGEHTTCIWGFSVSSTSFCKLKRLKVHCCSKLESVIPVSMLNRLHNLEDLDISYCSRLRNAFPPCIARDLIRLKYMRISSCEMMTEIIGGADQQKEEEISDNEDHDIIVFPKLTRLNLFDLQNLTGFRAHQNWESNTCKVHLFFSRLHLYER</sequence>
<gene>
    <name evidence="3" type="ORF">POM88_020610</name>
</gene>
<dbReference type="EMBL" id="JAUIZM010000005">
    <property type="protein sequence ID" value="KAK1382875.1"/>
    <property type="molecule type" value="Genomic_DNA"/>
</dbReference>
<dbReference type="InterPro" id="IPR032675">
    <property type="entry name" value="LRR_dom_sf"/>
</dbReference>
<name>A0AAD8MN99_9APIA</name>
<dbReference type="Gene3D" id="3.80.10.10">
    <property type="entry name" value="Ribonuclease Inhibitor"/>
    <property type="match status" value="1"/>
</dbReference>
<comment type="caution">
    <text evidence="3">The sequence shown here is derived from an EMBL/GenBank/DDBJ whole genome shotgun (WGS) entry which is preliminary data.</text>
</comment>
<dbReference type="Pfam" id="PF23247">
    <property type="entry name" value="LRR_RPS2"/>
    <property type="match status" value="1"/>
</dbReference>
<accession>A0AAD8MN99</accession>
<keyword evidence="1" id="KW-0611">Plant defense</keyword>
<reference evidence="3" key="2">
    <citation type="submission" date="2023-05" db="EMBL/GenBank/DDBJ databases">
        <authorList>
            <person name="Schelkunov M.I."/>
        </authorList>
    </citation>
    <scope>NUCLEOTIDE SEQUENCE</scope>
    <source>
        <strain evidence="3">Hsosn_3</strain>
        <tissue evidence="3">Leaf</tissue>
    </source>
</reference>
<feature type="domain" description="Disease resistance protein At4g27190-like leucine-rich repeats" evidence="2">
    <location>
        <begin position="21"/>
        <end position="76"/>
    </location>
</feature>
<protein>
    <recommendedName>
        <fullName evidence="2">Disease resistance protein At4g27190-like leucine-rich repeats domain-containing protein</fullName>
    </recommendedName>
</protein>
<dbReference type="InterPro" id="IPR057135">
    <property type="entry name" value="At4g27190-like_LRR"/>
</dbReference>
<evidence type="ECO:0000256" key="1">
    <source>
        <dbReference type="ARBA" id="ARBA00022821"/>
    </source>
</evidence>
<dbReference type="SUPFAM" id="SSF52047">
    <property type="entry name" value="RNI-like"/>
    <property type="match status" value="1"/>
</dbReference>
<evidence type="ECO:0000259" key="2">
    <source>
        <dbReference type="Pfam" id="PF23247"/>
    </source>
</evidence>
<dbReference type="InterPro" id="IPR050905">
    <property type="entry name" value="Plant_NBS-LRR"/>
</dbReference>
<keyword evidence="4" id="KW-1185">Reference proteome</keyword>
<dbReference type="Proteomes" id="UP001237642">
    <property type="component" value="Unassembled WGS sequence"/>
</dbReference>